<reference evidence="6 7" key="1">
    <citation type="submission" date="2018-08" db="EMBL/GenBank/DDBJ databases">
        <title>Genome sequencing of Cutibacterium acnes KCOM 1315.</title>
        <authorList>
            <person name="Kook J.-K."/>
            <person name="Park S.-N."/>
            <person name="Lim Y.K."/>
        </authorList>
    </citation>
    <scope>NUCLEOTIDE SEQUENCE [LARGE SCALE GENOMIC DNA]</scope>
    <source>
        <strain evidence="6 7">KCOM 1315</strain>
    </source>
</reference>
<dbReference type="InterPro" id="IPR003339">
    <property type="entry name" value="ABC/ECF_trnsptr_transmembrane"/>
</dbReference>
<evidence type="ECO:0000256" key="3">
    <source>
        <dbReference type="ARBA" id="ARBA00022989"/>
    </source>
</evidence>
<dbReference type="EMBL" id="CP031442">
    <property type="protein sequence ID" value="AXM07334.1"/>
    <property type="molecule type" value="Genomic_DNA"/>
</dbReference>
<comment type="subcellular location">
    <subcellularLocation>
        <location evidence="1">Membrane</location>
        <topology evidence="1">Multi-pass membrane protein</topology>
    </subcellularLocation>
</comment>
<feature type="transmembrane region" description="Helical" evidence="5">
    <location>
        <begin position="118"/>
        <end position="141"/>
    </location>
</feature>
<gene>
    <name evidence="6" type="ORF">DXN06_09545</name>
</gene>
<evidence type="ECO:0000313" key="6">
    <source>
        <dbReference type="EMBL" id="AXM07334.1"/>
    </source>
</evidence>
<dbReference type="AlphaFoldDB" id="A0AAD0QPV0"/>
<organism evidence="6 7">
    <name type="scientific">Cutibacterium acnes</name>
    <name type="common">Propionibacterium acnes</name>
    <dbReference type="NCBI Taxonomy" id="1747"/>
    <lineage>
        <taxon>Bacteria</taxon>
        <taxon>Bacillati</taxon>
        <taxon>Actinomycetota</taxon>
        <taxon>Actinomycetes</taxon>
        <taxon>Propionibacteriales</taxon>
        <taxon>Propionibacteriaceae</taxon>
        <taxon>Cutibacterium</taxon>
    </lineage>
</organism>
<evidence type="ECO:0000256" key="4">
    <source>
        <dbReference type="ARBA" id="ARBA00023136"/>
    </source>
</evidence>
<feature type="transmembrane region" description="Helical" evidence="5">
    <location>
        <begin position="91"/>
        <end position="112"/>
    </location>
</feature>
<evidence type="ECO:0000256" key="1">
    <source>
        <dbReference type="ARBA" id="ARBA00004141"/>
    </source>
</evidence>
<dbReference type="CDD" id="cd16914">
    <property type="entry name" value="EcfT"/>
    <property type="match status" value="1"/>
</dbReference>
<dbReference type="RefSeq" id="WP_002530725.1">
    <property type="nucleotide sequence ID" value="NZ_CAMHWY010000008.1"/>
</dbReference>
<dbReference type="GO" id="GO:0005886">
    <property type="term" value="C:plasma membrane"/>
    <property type="evidence" value="ECO:0007669"/>
    <property type="project" value="UniProtKB-ARBA"/>
</dbReference>
<keyword evidence="3 5" id="KW-1133">Transmembrane helix</keyword>
<proteinExistence type="predicted"/>
<feature type="transmembrane region" description="Helical" evidence="5">
    <location>
        <begin position="51"/>
        <end position="84"/>
    </location>
</feature>
<keyword evidence="2 5" id="KW-0812">Transmembrane</keyword>
<dbReference type="Proteomes" id="UP000256621">
    <property type="component" value="Chromosome"/>
</dbReference>
<evidence type="ECO:0000313" key="7">
    <source>
        <dbReference type="Proteomes" id="UP000256621"/>
    </source>
</evidence>
<sequence>MKHDEATLALPGATHRVPHSRSVAGIGFDAASAFHTRRSRQLFGAVDPRTLALYVIVLNVLLMGAGSTALVMTSLGVVWVFLVLTTRSKSWISWTIFVLVWIFCCFLLPVLWRSTVSAFLVFIAFWMFRFAGVFGAAVAAIKVLDVTRVGAVLTQLHAPRVIYVPVMVVVRFFPMAVRELRAIVQAMTLRGLNPGARSAVRHPIRTGEYVVIPFLASAARIADELSAAAIIKGLGAQKSRSNTQPSRFRVGDALVLTILAALVVWRVSEVIV</sequence>
<evidence type="ECO:0000256" key="5">
    <source>
        <dbReference type="SAM" id="Phobius"/>
    </source>
</evidence>
<name>A0AAD0QPV0_CUTAC</name>
<protein>
    <submittedName>
        <fullName evidence="6">Energy-coupling factor transporter transmembrane protein EcfT</fullName>
    </submittedName>
</protein>
<accession>A0AAD0QPV0</accession>
<keyword evidence="4 5" id="KW-0472">Membrane</keyword>
<evidence type="ECO:0000256" key="2">
    <source>
        <dbReference type="ARBA" id="ARBA00022692"/>
    </source>
</evidence>